<dbReference type="NCBIfam" id="NF003016">
    <property type="entry name" value="PRK03868.1"/>
    <property type="match status" value="1"/>
</dbReference>
<dbReference type="GO" id="GO:0004347">
    <property type="term" value="F:glucose-6-phosphate isomerase activity"/>
    <property type="evidence" value="ECO:0007669"/>
    <property type="project" value="UniProtKB-UniRule"/>
</dbReference>
<dbReference type="InterPro" id="IPR018189">
    <property type="entry name" value="Phosphoglucose_isomerase_CS"/>
</dbReference>
<feature type="active site" evidence="7">
    <location>
        <position position="402"/>
    </location>
</feature>
<dbReference type="EMBL" id="CP001816">
    <property type="protein sequence ID" value="ACZ12132.1"/>
    <property type="molecule type" value="Genomic_DNA"/>
</dbReference>
<dbReference type="GO" id="GO:0051156">
    <property type="term" value="P:glucose 6-phosphate metabolic process"/>
    <property type="evidence" value="ECO:0007669"/>
    <property type="project" value="TreeGrafter"/>
</dbReference>
<proteinExistence type="inferred from homology"/>
<dbReference type="GO" id="GO:0097367">
    <property type="term" value="F:carbohydrate derivative binding"/>
    <property type="evidence" value="ECO:0007669"/>
    <property type="project" value="InterPro"/>
</dbReference>
<dbReference type="EC" id="5.3.1.9" evidence="7"/>
<dbReference type="CDD" id="cd05015">
    <property type="entry name" value="SIS_PGI_1"/>
    <property type="match status" value="1"/>
</dbReference>
<dbReference type="InterPro" id="IPR001672">
    <property type="entry name" value="G6P_Isomerase"/>
</dbReference>
<dbReference type="Pfam" id="PF00342">
    <property type="entry name" value="PGI"/>
    <property type="match status" value="1"/>
</dbReference>
<comment type="pathway">
    <text evidence="7">Carbohydrate biosynthesis; gluconeogenesis.</text>
</comment>
<dbReference type="PANTHER" id="PTHR11469:SF1">
    <property type="entry name" value="GLUCOSE-6-PHOSPHATE ISOMERASE"/>
    <property type="match status" value="1"/>
</dbReference>
<sequence length="422" mass="47558">MKNSLYFNIKVEEGIFDKIVAEQKSIGYYTLPEQDISYLLNYLEEFKSKNDYDAIKDIAIIGIGGSSLGPKAIFRALQGIRDFDKRLHLFESTDPASIRSTLNKLDIKNTHFFVISKSGTTIETISVYKYVISLLKTKDIPLDYRFTFVTDDGSKLEAHAKTFNSFVLHIPVNVGGRFSVLSAAGLAPLFLAGVDIQRLLDGALAIKQSFFEDGYIKETLLKKATYYAKNSMNYNINTLFAYSESLDSFTDWYVQLWGESLGKKQRHSSFNVGLTPVGLIGPKDQHSFLQLIVEGLRDKSVTVLKIENFDDKIKIPAITLKELEGLDLMNGIAFCDLINMQADSTIEALLDKKDIPIDTITLQHIDEENIGKLIYYYELLTSLVGQMMNVNTYDQPGVESGKKILEGKLLEERKNFPPKKGK</sequence>
<dbReference type="SUPFAM" id="SSF53697">
    <property type="entry name" value="SIS domain"/>
    <property type="match status" value="1"/>
</dbReference>
<dbReference type="CDD" id="cd05016">
    <property type="entry name" value="SIS_PGI_2"/>
    <property type="match status" value="1"/>
</dbReference>
<dbReference type="KEGG" id="sdl:Sdel_1108"/>
<dbReference type="GO" id="GO:0006094">
    <property type="term" value="P:gluconeogenesis"/>
    <property type="evidence" value="ECO:0007669"/>
    <property type="project" value="UniProtKB-UniRule"/>
</dbReference>
<dbReference type="InterPro" id="IPR035476">
    <property type="entry name" value="SIS_PGI_1"/>
</dbReference>
<dbReference type="PROSITE" id="PS51463">
    <property type="entry name" value="P_GLUCOSE_ISOMERASE_3"/>
    <property type="match status" value="1"/>
</dbReference>
<dbReference type="Gene3D" id="3.40.50.10490">
    <property type="entry name" value="Glucose-6-phosphate isomerase like protein, domain 1"/>
    <property type="match status" value="2"/>
</dbReference>
<dbReference type="PANTHER" id="PTHR11469">
    <property type="entry name" value="GLUCOSE-6-PHOSPHATE ISOMERASE"/>
    <property type="match status" value="1"/>
</dbReference>
<organism evidence="9 10">
    <name type="scientific">Sulfurospirillum deleyianum (strain ATCC 51133 / DSM 6946 / 5175)</name>
    <dbReference type="NCBI Taxonomy" id="525898"/>
    <lineage>
        <taxon>Bacteria</taxon>
        <taxon>Pseudomonadati</taxon>
        <taxon>Campylobacterota</taxon>
        <taxon>Epsilonproteobacteria</taxon>
        <taxon>Campylobacterales</taxon>
        <taxon>Sulfurospirillaceae</taxon>
        <taxon>Sulfurospirillum</taxon>
    </lineage>
</organism>
<reference evidence="10" key="1">
    <citation type="submission" date="2009-11" db="EMBL/GenBank/DDBJ databases">
        <title>The complete genome of Sulfurospirillum deleyianum DSM 6946.</title>
        <authorList>
            <consortium name="US DOE Joint Genome Institute (JGI-PGF)"/>
            <person name="Lucas S."/>
            <person name="Copeland A."/>
            <person name="Lapidus A."/>
            <person name="Glavina del Rio T."/>
            <person name="Dalin E."/>
            <person name="Tice H."/>
            <person name="Bruce D."/>
            <person name="Goodwin L."/>
            <person name="Pitluck S."/>
            <person name="Kyrpides N."/>
            <person name="Mavromatis K."/>
            <person name="Ivanova N."/>
            <person name="Ovchinnikova G."/>
            <person name="Munk A.C."/>
            <person name="Lu M."/>
            <person name="Brettin T."/>
            <person name="Detter J.C."/>
            <person name="Han C."/>
            <person name="Tapia R."/>
            <person name="Larimer F."/>
            <person name="Land M."/>
            <person name="Hauser L."/>
            <person name="Markowitz V."/>
            <person name="Cheng J.F."/>
            <person name="Hugenholtz P."/>
            <person name="Woyke T."/>
            <person name="Wu D."/>
            <person name="Aumann P."/>
            <person name="Schneider S."/>
            <person name="Lang E."/>
            <person name="Spring S."/>
            <person name="Klenk H.P."/>
            <person name="Eisen J.A."/>
        </authorList>
    </citation>
    <scope>NUCLEOTIDE SEQUENCE [LARGE SCALE GENOMIC DNA]</scope>
    <source>
        <strain evidence="10">ATCC 51133 / DSM 6946 / 5175</strain>
    </source>
</reference>
<keyword evidence="7" id="KW-0963">Cytoplasm</keyword>
<evidence type="ECO:0000256" key="3">
    <source>
        <dbReference type="ARBA" id="ARBA00022432"/>
    </source>
</evidence>
<evidence type="ECO:0000256" key="7">
    <source>
        <dbReference type="HAMAP-Rule" id="MF_00473"/>
    </source>
</evidence>
<gene>
    <name evidence="7" type="primary">pgi</name>
    <name evidence="9" type="ordered locus">Sdel_1108</name>
</gene>
<evidence type="ECO:0000313" key="10">
    <source>
        <dbReference type="Proteomes" id="UP000002222"/>
    </source>
</evidence>
<evidence type="ECO:0000256" key="4">
    <source>
        <dbReference type="ARBA" id="ARBA00023152"/>
    </source>
</evidence>
<dbReference type="OrthoDB" id="140919at2"/>
<dbReference type="HAMAP" id="MF_00473">
    <property type="entry name" value="G6P_isomerase"/>
    <property type="match status" value="1"/>
</dbReference>
<keyword evidence="4 7" id="KW-0324">Glycolysis</keyword>
<evidence type="ECO:0000256" key="1">
    <source>
        <dbReference type="ARBA" id="ARBA00004926"/>
    </source>
</evidence>
<dbReference type="GO" id="GO:0048029">
    <property type="term" value="F:monosaccharide binding"/>
    <property type="evidence" value="ECO:0007669"/>
    <property type="project" value="TreeGrafter"/>
</dbReference>
<keyword evidence="3 7" id="KW-0312">Gluconeogenesis</keyword>
<reference evidence="9 10" key="2">
    <citation type="journal article" date="2010" name="Stand. Genomic Sci.">
        <title>Complete genome sequence of Sulfurospirillum deleyianum type strain (5175).</title>
        <authorList>
            <person name="Sikorski J."/>
            <person name="Lapidus A."/>
            <person name="Copeland A."/>
            <person name="Glavina Del Rio T."/>
            <person name="Nolan M."/>
            <person name="Lucas S."/>
            <person name="Chen F."/>
            <person name="Tice H."/>
            <person name="Cheng J.F."/>
            <person name="Saunders E."/>
            <person name="Bruce D."/>
            <person name="Goodwin L."/>
            <person name="Pitluck S."/>
            <person name="Ovchinnikova G."/>
            <person name="Pati A."/>
            <person name="Ivanova N."/>
            <person name="Mavromatis K."/>
            <person name="Chen A."/>
            <person name="Palaniappan K."/>
            <person name="Chain P."/>
            <person name="Land M."/>
            <person name="Hauser L."/>
            <person name="Chang Y.J."/>
            <person name="Jeffries C.D."/>
            <person name="Brettin T."/>
            <person name="Detter J.C."/>
            <person name="Han C."/>
            <person name="Rohde M."/>
            <person name="Lang E."/>
            <person name="Spring S."/>
            <person name="Goker M."/>
            <person name="Bristow J."/>
            <person name="Eisen J.A."/>
            <person name="Markowitz V."/>
            <person name="Hugenholtz P."/>
            <person name="Kyrpides N.C."/>
            <person name="Klenk H.P."/>
        </authorList>
    </citation>
    <scope>NUCLEOTIDE SEQUENCE [LARGE SCALE GENOMIC DNA]</scope>
    <source>
        <strain evidence="10">ATCC 51133 / DSM 6946 / 5175</strain>
    </source>
</reference>
<accession>D1B212</accession>
<keyword evidence="5 7" id="KW-0413">Isomerase</keyword>
<evidence type="ECO:0000256" key="5">
    <source>
        <dbReference type="ARBA" id="ARBA00023235"/>
    </source>
</evidence>
<name>D1B212_SULD5</name>
<evidence type="ECO:0000256" key="8">
    <source>
        <dbReference type="RuleBase" id="RU000612"/>
    </source>
</evidence>
<dbReference type="HOGENOM" id="CLU_037303_1_0_7"/>
<evidence type="ECO:0000313" key="9">
    <source>
        <dbReference type="EMBL" id="ACZ12132.1"/>
    </source>
</evidence>
<keyword evidence="10" id="KW-1185">Reference proteome</keyword>
<dbReference type="UniPathway" id="UPA00109">
    <property type="reaction ID" value="UER00181"/>
</dbReference>
<dbReference type="PRINTS" id="PR00662">
    <property type="entry name" value="G6PISOMERASE"/>
</dbReference>
<dbReference type="AlphaFoldDB" id="D1B212"/>
<comment type="subcellular location">
    <subcellularLocation>
        <location evidence="7">Cytoplasm</location>
    </subcellularLocation>
</comment>
<comment type="function">
    <text evidence="7">Catalyzes the reversible isomerization of glucose-6-phosphate to fructose-6-phosphate.</text>
</comment>
<dbReference type="PROSITE" id="PS00174">
    <property type="entry name" value="P_GLUCOSE_ISOMERASE_2"/>
    <property type="match status" value="1"/>
</dbReference>
<evidence type="ECO:0000256" key="2">
    <source>
        <dbReference type="ARBA" id="ARBA00006604"/>
    </source>
</evidence>
<dbReference type="STRING" id="525898.Sdel_1108"/>
<dbReference type="InterPro" id="IPR046348">
    <property type="entry name" value="SIS_dom_sf"/>
</dbReference>
<dbReference type="eggNOG" id="COG0166">
    <property type="taxonomic scope" value="Bacteria"/>
</dbReference>
<dbReference type="GO" id="GO:0005829">
    <property type="term" value="C:cytosol"/>
    <property type="evidence" value="ECO:0007669"/>
    <property type="project" value="TreeGrafter"/>
</dbReference>
<dbReference type="RefSeq" id="WP_012856890.1">
    <property type="nucleotide sequence ID" value="NC_013512.1"/>
</dbReference>
<feature type="active site" description="Proton donor" evidence="7">
    <location>
        <position position="259"/>
    </location>
</feature>
<comment type="catalytic activity">
    <reaction evidence="6 7 8">
        <text>alpha-D-glucose 6-phosphate = beta-D-fructose 6-phosphate</text>
        <dbReference type="Rhea" id="RHEA:11816"/>
        <dbReference type="ChEBI" id="CHEBI:57634"/>
        <dbReference type="ChEBI" id="CHEBI:58225"/>
        <dbReference type="EC" id="5.3.1.9"/>
    </reaction>
</comment>
<dbReference type="Proteomes" id="UP000002222">
    <property type="component" value="Chromosome"/>
</dbReference>
<feature type="active site" evidence="7">
    <location>
        <position position="286"/>
    </location>
</feature>
<dbReference type="UniPathway" id="UPA00138"/>
<evidence type="ECO:0000256" key="6">
    <source>
        <dbReference type="ARBA" id="ARBA00029321"/>
    </source>
</evidence>
<comment type="pathway">
    <text evidence="1 7 8">Carbohydrate degradation; glycolysis; D-glyceraldehyde 3-phosphate and glycerone phosphate from D-glucose: step 2/4.</text>
</comment>
<protein>
    <recommendedName>
        <fullName evidence="7">Glucose-6-phosphate isomerase</fullName>
        <shortName evidence="7">GPI</shortName>
        <ecNumber evidence="7">5.3.1.9</ecNumber>
    </recommendedName>
    <alternativeName>
        <fullName evidence="7">Phosphoglucose isomerase</fullName>
        <shortName evidence="7">PGI</shortName>
    </alternativeName>
    <alternativeName>
        <fullName evidence="7">Phosphohexose isomerase</fullName>
        <shortName evidence="7">PHI</shortName>
    </alternativeName>
</protein>
<dbReference type="InterPro" id="IPR035482">
    <property type="entry name" value="SIS_PGI_2"/>
</dbReference>
<dbReference type="GO" id="GO:0006096">
    <property type="term" value="P:glycolytic process"/>
    <property type="evidence" value="ECO:0007669"/>
    <property type="project" value="UniProtKB-UniRule"/>
</dbReference>
<comment type="similarity">
    <text evidence="2 7 8">Belongs to the GPI family.</text>
</comment>